<dbReference type="Pfam" id="PF00084">
    <property type="entry name" value="Sushi"/>
    <property type="match status" value="1"/>
</dbReference>
<feature type="compositionally biased region" description="Polar residues" evidence="3">
    <location>
        <begin position="472"/>
        <end position="481"/>
    </location>
</feature>
<dbReference type="STRING" id="400727.A0A2T7PJ83"/>
<feature type="compositionally biased region" description="Basic and acidic residues" evidence="3">
    <location>
        <begin position="328"/>
        <end position="349"/>
    </location>
</feature>
<feature type="region of interest" description="Disordered" evidence="3">
    <location>
        <begin position="546"/>
        <end position="619"/>
    </location>
</feature>
<keyword evidence="4" id="KW-0812">Transmembrane</keyword>
<dbReference type="InterPro" id="IPR000436">
    <property type="entry name" value="Sushi_SCR_CCP_dom"/>
</dbReference>
<keyword evidence="5" id="KW-0732">Signal</keyword>
<dbReference type="InterPro" id="IPR035976">
    <property type="entry name" value="Sushi/SCR/CCP_sf"/>
</dbReference>
<evidence type="ECO:0000256" key="2">
    <source>
        <dbReference type="PROSITE-ProRule" id="PRU00302"/>
    </source>
</evidence>
<comment type="caution">
    <text evidence="8">The sequence shown here is derived from an EMBL/GenBank/DDBJ whole genome shotgun (WGS) entry which is preliminary data.</text>
</comment>
<evidence type="ECO:0000259" key="6">
    <source>
        <dbReference type="PROSITE" id="PS50060"/>
    </source>
</evidence>
<evidence type="ECO:0000259" key="7">
    <source>
        <dbReference type="PROSITE" id="PS50923"/>
    </source>
</evidence>
<dbReference type="SMART" id="SM00137">
    <property type="entry name" value="MAM"/>
    <property type="match status" value="1"/>
</dbReference>
<keyword evidence="4" id="KW-0472">Membrane</keyword>
<feature type="disulfide bond" evidence="2">
    <location>
        <begin position="53"/>
        <end position="80"/>
    </location>
</feature>
<dbReference type="PANTHER" id="PTHR23282:SF101">
    <property type="entry name" value="MAM DOMAIN-CONTAINING PROTEIN"/>
    <property type="match status" value="1"/>
</dbReference>
<dbReference type="InterPro" id="IPR000998">
    <property type="entry name" value="MAM_dom"/>
</dbReference>
<dbReference type="OrthoDB" id="6162141at2759"/>
<protein>
    <recommendedName>
        <fullName evidence="10">Sushi domain-containing protein</fullName>
    </recommendedName>
</protein>
<feature type="signal peptide" evidence="5">
    <location>
        <begin position="1"/>
        <end position="18"/>
    </location>
</feature>
<evidence type="ECO:0000313" key="8">
    <source>
        <dbReference type="EMBL" id="PVD33467.1"/>
    </source>
</evidence>
<evidence type="ECO:0000256" key="4">
    <source>
        <dbReference type="SAM" id="Phobius"/>
    </source>
</evidence>
<reference evidence="8 9" key="1">
    <citation type="submission" date="2018-04" db="EMBL/GenBank/DDBJ databases">
        <title>The genome of golden apple snail Pomacea canaliculata provides insight into stress tolerance and invasive adaptation.</title>
        <authorList>
            <person name="Liu C."/>
            <person name="Liu B."/>
            <person name="Ren Y."/>
            <person name="Zhang Y."/>
            <person name="Wang H."/>
            <person name="Li S."/>
            <person name="Jiang F."/>
            <person name="Yin L."/>
            <person name="Zhang G."/>
            <person name="Qian W."/>
            <person name="Fan W."/>
        </authorList>
    </citation>
    <scope>NUCLEOTIDE SEQUENCE [LARGE SCALE GENOMIC DNA]</scope>
    <source>
        <strain evidence="8">SZHN2017</strain>
        <tissue evidence="8">Muscle</tissue>
    </source>
</reference>
<feature type="domain" description="MAM" evidence="6">
    <location>
        <begin position="141"/>
        <end position="301"/>
    </location>
</feature>
<evidence type="ECO:0000313" key="9">
    <source>
        <dbReference type="Proteomes" id="UP000245119"/>
    </source>
</evidence>
<dbReference type="SUPFAM" id="SSF49899">
    <property type="entry name" value="Concanavalin A-like lectins/glucanases"/>
    <property type="match status" value="1"/>
</dbReference>
<keyword evidence="2" id="KW-0768">Sushi</keyword>
<evidence type="ECO:0008006" key="10">
    <source>
        <dbReference type="Google" id="ProtNLM"/>
    </source>
</evidence>
<dbReference type="Gene3D" id="2.10.70.10">
    <property type="entry name" value="Complement Module, domain 1"/>
    <property type="match status" value="2"/>
</dbReference>
<name>A0A2T7PJ83_POMCA</name>
<proteinExistence type="predicted"/>
<dbReference type="Pfam" id="PF00629">
    <property type="entry name" value="MAM"/>
    <property type="match status" value="1"/>
</dbReference>
<feature type="compositionally biased region" description="Basic and acidic residues" evidence="3">
    <location>
        <begin position="594"/>
        <end position="617"/>
    </location>
</feature>
<feature type="compositionally biased region" description="Polar residues" evidence="3">
    <location>
        <begin position="316"/>
        <end position="327"/>
    </location>
</feature>
<dbReference type="CDD" id="cd06263">
    <property type="entry name" value="MAM"/>
    <property type="match status" value="1"/>
</dbReference>
<dbReference type="CDD" id="cd00033">
    <property type="entry name" value="CCP"/>
    <property type="match status" value="1"/>
</dbReference>
<keyword evidence="4" id="KW-1133">Transmembrane helix</keyword>
<accession>A0A2T7PJ83</accession>
<feature type="domain" description="Sushi" evidence="7">
    <location>
        <begin position="83"/>
        <end position="137"/>
    </location>
</feature>
<dbReference type="Proteomes" id="UP000245119">
    <property type="component" value="Linkage Group LG3"/>
</dbReference>
<feature type="compositionally biased region" description="Polar residues" evidence="3">
    <location>
        <begin position="489"/>
        <end position="509"/>
    </location>
</feature>
<dbReference type="InterPro" id="IPR051560">
    <property type="entry name" value="MAM_domain-containing"/>
</dbReference>
<feature type="chain" id="PRO_5015415468" description="Sushi domain-containing protein" evidence="5">
    <location>
        <begin position="19"/>
        <end position="692"/>
    </location>
</feature>
<evidence type="ECO:0000256" key="3">
    <source>
        <dbReference type="SAM" id="MobiDB-lite"/>
    </source>
</evidence>
<organism evidence="8 9">
    <name type="scientific">Pomacea canaliculata</name>
    <name type="common">Golden apple snail</name>
    <dbReference type="NCBI Taxonomy" id="400727"/>
    <lineage>
        <taxon>Eukaryota</taxon>
        <taxon>Metazoa</taxon>
        <taxon>Spiralia</taxon>
        <taxon>Lophotrochozoa</taxon>
        <taxon>Mollusca</taxon>
        <taxon>Gastropoda</taxon>
        <taxon>Caenogastropoda</taxon>
        <taxon>Architaenioglossa</taxon>
        <taxon>Ampullarioidea</taxon>
        <taxon>Ampullariidae</taxon>
        <taxon>Pomacea</taxon>
    </lineage>
</organism>
<feature type="transmembrane region" description="Helical" evidence="4">
    <location>
        <begin position="627"/>
        <end position="649"/>
    </location>
</feature>
<evidence type="ECO:0000256" key="5">
    <source>
        <dbReference type="SAM" id="SignalP"/>
    </source>
</evidence>
<comment type="caution">
    <text evidence="2">Lacks conserved residue(s) required for the propagation of feature annotation.</text>
</comment>
<evidence type="ECO:0000256" key="1">
    <source>
        <dbReference type="ARBA" id="ARBA00023157"/>
    </source>
</evidence>
<dbReference type="Gene3D" id="2.60.120.200">
    <property type="match status" value="1"/>
</dbReference>
<feature type="domain" description="Sushi" evidence="7">
    <location>
        <begin position="24"/>
        <end position="82"/>
    </location>
</feature>
<sequence length="692" mass="76090">MNINFGLLLLVVWKSAIGNVAKGNSCGPVKFENGIRRIISKEPVSPTRMEFKCNNTFHLIGEKNGACLPNGRFSVNIPFCARSGCPKIQEPSNVTVTEEIEGKVLHFQCGVGMRRSGPQRLMCDGRRWNSDPPICVQSGLPNCDFEEHSFCGWSQDLNDSHDWQWISKATPILETGPLDDYSGKDHYILIDNAFPNDETHVTRLLSPLLPSSERLCMSFDYQMRADDKEKDVGFLEIYVKDAKHEHRILRLKNLTESCWVTKKKRIPEQCADFQIVLSATRGKSSVGYIAVDNIKFTSCPRNTNDTSLLSLCSKDNTSRDYTSSTLSEKTKQRTESTSRELRSKEREMTSTEELTDMTVNQGGTETSLPVTDRLTNDSNSFTSADDSLLTTELNSLEAYTSTLIPDSTWLDDETTKETVMTAGSTYSTSSTSDNFSSTVVIMDDSSETNYLNLESSTAITISDFANKVLTEPPSTSTQVLHTSDDSSRTLETQTASEGRSTGISYSPGKTTLISTSTVSTVTVGQNIAESSSAVFMESTGLTGEYNSVRTQASKMKSGRDAGEVRPMNSGSFAVSSPKEPTVHGSKLETIASTDNKKQPLDDGNDNKKNDTSRKQEISDDIDVSTDLPLIGAVCLGTALGMSLMGWAAWKWVQNQKQKLENGENHVDEEAPNSALTEIESQTGTEVVMTTTK</sequence>
<dbReference type="PROSITE" id="PS50060">
    <property type="entry name" value="MAM_2"/>
    <property type="match status" value="1"/>
</dbReference>
<dbReference type="SUPFAM" id="SSF57535">
    <property type="entry name" value="Complement control module/SCR domain"/>
    <property type="match status" value="2"/>
</dbReference>
<keyword evidence="9" id="KW-1185">Reference proteome</keyword>
<dbReference type="PROSITE" id="PS50923">
    <property type="entry name" value="SUSHI"/>
    <property type="match status" value="2"/>
</dbReference>
<dbReference type="GO" id="GO:0016020">
    <property type="term" value="C:membrane"/>
    <property type="evidence" value="ECO:0007669"/>
    <property type="project" value="InterPro"/>
</dbReference>
<dbReference type="EMBL" id="PZQS01000003">
    <property type="protein sequence ID" value="PVD33467.1"/>
    <property type="molecule type" value="Genomic_DNA"/>
</dbReference>
<keyword evidence="1 2" id="KW-1015">Disulfide bond</keyword>
<dbReference type="SMART" id="SM00032">
    <property type="entry name" value="CCP"/>
    <property type="match status" value="2"/>
</dbReference>
<feature type="region of interest" description="Disordered" evidence="3">
    <location>
        <begin position="472"/>
        <end position="511"/>
    </location>
</feature>
<gene>
    <name evidence="8" type="ORF">C0Q70_04723</name>
</gene>
<dbReference type="PANTHER" id="PTHR23282">
    <property type="entry name" value="APICAL ENDOSOMAL GLYCOPROTEIN PRECURSOR"/>
    <property type="match status" value="1"/>
</dbReference>
<feature type="region of interest" description="Disordered" evidence="3">
    <location>
        <begin position="316"/>
        <end position="351"/>
    </location>
</feature>
<dbReference type="InterPro" id="IPR013320">
    <property type="entry name" value="ConA-like_dom_sf"/>
</dbReference>
<dbReference type="AlphaFoldDB" id="A0A2T7PJ83"/>